<gene>
    <name evidence="5" type="ORF">AAA083_10455</name>
</gene>
<evidence type="ECO:0000256" key="1">
    <source>
        <dbReference type="ARBA" id="ARBA00023015"/>
    </source>
</evidence>
<dbReference type="PANTHER" id="PTHR46797">
    <property type="entry name" value="HTH-TYPE TRANSCRIPTIONAL REGULATOR"/>
    <property type="match status" value="1"/>
</dbReference>
<organism evidence="5 6">
    <name type="scientific">Raoultibacter massiliensis</name>
    <dbReference type="NCBI Taxonomy" id="1852371"/>
    <lineage>
        <taxon>Bacteria</taxon>
        <taxon>Bacillati</taxon>
        <taxon>Actinomycetota</taxon>
        <taxon>Coriobacteriia</taxon>
        <taxon>Eggerthellales</taxon>
        <taxon>Eggerthellaceae</taxon>
        <taxon>Raoultibacter</taxon>
    </lineage>
</organism>
<evidence type="ECO:0000313" key="6">
    <source>
        <dbReference type="Proteomes" id="UP001487305"/>
    </source>
</evidence>
<dbReference type="RefSeq" id="WP_102374195.1">
    <property type="nucleotide sequence ID" value="NZ_JBBNOP010000008.1"/>
</dbReference>
<feature type="domain" description="HTH cro/C1-type" evidence="4">
    <location>
        <begin position="13"/>
        <end position="67"/>
    </location>
</feature>
<comment type="caution">
    <text evidence="5">The sequence shown here is derived from an EMBL/GenBank/DDBJ whole genome shotgun (WGS) entry which is preliminary data.</text>
</comment>
<dbReference type="InterPro" id="IPR010982">
    <property type="entry name" value="Lambda_DNA-bd_dom_sf"/>
</dbReference>
<evidence type="ECO:0000259" key="4">
    <source>
        <dbReference type="PROSITE" id="PS50943"/>
    </source>
</evidence>
<dbReference type="Gene3D" id="1.10.260.40">
    <property type="entry name" value="lambda repressor-like DNA-binding domains"/>
    <property type="match status" value="1"/>
</dbReference>
<dbReference type="CDD" id="cd00093">
    <property type="entry name" value="HTH_XRE"/>
    <property type="match status" value="1"/>
</dbReference>
<dbReference type="PANTHER" id="PTHR46797:SF23">
    <property type="entry name" value="HTH-TYPE TRANSCRIPTIONAL REGULATOR SUTR"/>
    <property type="match status" value="1"/>
</dbReference>
<reference evidence="5 6" key="1">
    <citation type="submission" date="2024-04" db="EMBL/GenBank/DDBJ databases">
        <title>Human intestinal bacterial collection.</title>
        <authorList>
            <person name="Pauvert C."/>
            <person name="Hitch T.C.A."/>
            <person name="Clavel T."/>
        </authorList>
    </citation>
    <scope>NUCLEOTIDE SEQUENCE [LARGE SCALE GENOMIC DNA]</scope>
    <source>
        <strain evidence="5 6">CLA-KB-H42</strain>
    </source>
</reference>
<dbReference type="Proteomes" id="UP001487305">
    <property type="component" value="Unassembled WGS sequence"/>
</dbReference>
<protein>
    <submittedName>
        <fullName evidence="5">Helix-turn-helix transcriptional regulator</fullName>
    </submittedName>
</protein>
<keyword evidence="6" id="KW-1185">Reference proteome</keyword>
<accession>A0ABV1JEZ2</accession>
<dbReference type="InterPro" id="IPR001387">
    <property type="entry name" value="Cro/C1-type_HTH"/>
</dbReference>
<keyword evidence="1" id="KW-0805">Transcription regulation</keyword>
<proteinExistence type="predicted"/>
<evidence type="ECO:0000256" key="2">
    <source>
        <dbReference type="ARBA" id="ARBA00023125"/>
    </source>
</evidence>
<dbReference type="Pfam" id="PF01381">
    <property type="entry name" value="HTH_3"/>
    <property type="match status" value="1"/>
</dbReference>
<dbReference type="EMBL" id="JBBNOP010000008">
    <property type="protein sequence ID" value="MEQ3363395.1"/>
    <property type="molecule type" value="Genomic_DNA"/>
</dbReference>
<name>A0ABV1JEZ2_9ACTN</name>
<dbReference type="PROSITE" id="PS50943">
    <property type="entry name" value="HTH_CROC1"/>
    <property type="match status" value="1"/>
</dbReference>
<dbReference type="SUPFAM" id="SSF47413">
    <property type="entry name" value="lambda repressor-like DNA-binding domains"/>
    <property type="match status" value="1"/>
</dbReference>
<dbReference type="SMART" id="SM00530">
    <property type="entry name" value="HTH_XRE"/>
    <property type="match status" value="1"/>
</dbReference>
<sequence>MTKTTRKAIGARIRFLRQQQGLTQVTFANMVNVERAYLSKVESGERNPSIDLLERIAGGFDLSLSEFFEGI</sequence>
<evidence type="ECO:0000256" key="3">
    <source>
        <dbReference type="ARBA" id="ARBA00023163"/>
    </source>
</evidence>
<dbReference type="InterPro" id="IPR050807">
    <property type="entry name" value="TransReg_Diox_bact_type"/>
</dbReference>
<evidence type="ECO:0000313" key="5">
    <source>
        <dbReference type="EMBL" id="MEQ3363395.1"/>
    </source>
</evidence>
<keyword evidence="3" id="KW-0804">Transcription</keyword>
<keyword evidence="2" id="KW-0238">DNA-binding</keyword>